<keyword evidence="1" id="KW-0812">Transmembrane</keyword>
<dbReference type="Proteomes" id="UP001501682">
    <property type="component" value="Unassembled WGS sequence"/>
</dbReference>
<keyword evidence="3" id="KW-1185">Reference proteome</keyword>
<evidence type="ECO:0008006" key="4">
    <source>
        <dbReference type="Google" id="ProtNLM"/>
    </source>
</evidence>
<gene>
    <name evidence="2" type="ORF">GCM10022292_04920</name>
</gene>
<feature type="transmembrane region" description="Helical" evidence="1">
    <location>
        <begin position="91"/>
        <end position="113"/>
    </location>
</feature>
<comment type="caution">
    <text evidence="2">The sequence shown here is derived from an EMBL/GenBank/DDBJ whole genome shotgun (WGS) entry which is preliminary data.</text>
</comment>
<feature type="transmembrane region" description="Helical" evidence="1">
    <location>
        <begin position="119"/>
        <end position="140"/>
    </location>
</feature>
<accession>A0ABP8CLM9</accession>
<evidence type="ECO:0000256" key="1">
    <source>
        <dbReference type="SAM" id="Phobius"/>
    </source>
</evidence>
<dbReference type="InterPro" id="IPR009325">
    <property type="entry name" value="DUF983"/>
</dbReference>
<proteinExistence type="predicted"/>
<evidence type="ECO:0000313" key="3">
    <source>
        <dbReference type="Proteomes" id="UP001501682"/>
    </source>
</evidence>
<keyword evidence="1" id="KW-0472">Membrane</keyword>
<protein>
    <recommendedName>
        <fullName evidence="4">DUF983 domain-containing protein</fullName>
    </recommendedName>
</protein>
<name>A0ABP8CLM9_9FLAO</name>
<sequence>MNNTIAILSYNCYNASVILFYLRIVLENAKVKVLVMIRKGMKLYSILFGVCPKCHQESMYQNKNPYVLSEVIKMRETCSHCKTKYQIEPSFFYGSMYVSYAVGIAFAVAAFIISYNILGFSLTIAFIAIVVTLIAFMPVIMRLSRNIWINLFMSYDKELVKKSTTELKQH</sequence>
<organism evidence="2 3">
    <name type="scientific">Winogradskyella damuponensis</name>
    <dbReference type="NCBI Taxonomy" id="943939"/>
    <lineage>
        <taxon>Bacteria</taxon>
        <taxon>Pseudomonadati</taxon>
        <taxon>Bacteroidota</taxon>
        <taxon>Flavobacteriia</taxon>
        <taxon>Flavobacteriales</taxon>
        <taxon>Flavobacteriaceae</taxon>
        <taxon>Winogradskyella</taxon>
    </lineage>
</organism>
<feature type="transmembrane region" description="Helical" evidence="1">
    <location>
        <begin position="6"/>
        <end position="26"/>
    </location>
</feature>
<reference evidence="3" key="1">
    <citation type="journal article" date="2019" name="Int. J. Syst. Evol. Microbiol.">
        <title>The Global Catalogue of Microorganisms (GCM) 10K type strain sequencing project: providing services to taxonomists for standard genome sequencing and annotation.</title>
        <authorList>
            <consortium name="The Broad Institute Genomics Platform"/>
            <consortium name="The Broad Institute Genome Sequencing Center for Infectious Disease"/>
            <person name="Wu L."/>
            <person name="Ma J."/>
        </authorList>
    </citation>
    <scope>NUCLEOTIDE SEQUENCE [LARGE SCALE GENOMIC DNA]</scope>
    <source>
        <strain evidence="3">JCM 17633</strain>
    </source>
</reference>
<dbReference type="EMBL" id="BAABCB010000002">
    <property type="protein sequence ID" value="GAA4240826.1"/>
    <property type="molecule type" value="Genomic_DNA"/>
</dbReference>
<keyword evidence="1" id="KW-1133">Transmembrane helix</keyword>
<evidence type="ECO:0000313" key="2">
    <source>
        <dbReference type="EMBL" id="GAA4240826.1"/>
    </source>
</evidence>
<dbReference type="Pfam" id="PF06170">
    <property type="entry name" value="DUF983"/>
    <property type="match status" value="1"/>
</dbReference>